<comment type="caution">
    <text evidence="9">The sequence shown here is derived from an EMBL/GenBank/DDBJ whole genome shotgun (WGS) entry which is preliminary data.</text>
</comment>
<dbReference type="GO" id="GO:0005634">
    <property type="term" value="C:nucleus"/>
    <property type="evidence" value="ECO:0007669"/>
    <property type="project" value="TreeGrafter"/>
</dbReference>
<dbReference type="Pfam" id="PF05192">
    <property type="entry name" value="MutS_III"/>
    <property type="match status" value="1"/>
</dbReference>
<dbReference type="Pfam" id="PF05188">
    <property type="entry name" value="MutS_II"/>
    <property type="match status" value="1"/>
</dbReference>
<dbReference type="SUPFAM" id="SSF55271">
    <property type="entry name" value="DNA repair protein MutS, domain I"/>
    <property type="match status" value="1"/>
</dbReference>
<keyword evidence="6" id="KW-0234">DNA repair</keyword>
<evidence type="ECO:0000256" key="4">
    <source>
        <dbReference type="ARBA" id="ARBA00022840"/>
    </source>
</evidence>
<dbReference type="InterPro" id="IPR036187">
    <property type="entry name" value="DNA_mismatch_repair_MutS_sf"/>
</dbReference>
<dbReference type="EMBL" id="JAVRQU010000012">
    <property type="protein sequence ID" value="KAK5696710.1"/>
    <property type="molecule type" value="Genomic_DNA"/>
</dbReference>
<organism evidence="9 10">
    <name type="scientific">Elasticomyces elasticus</name>
    <dbReference type="NCBI Taxonomy" id="574655"/>
    <lineage>
        <taxon>Eukaryota</taxon>
        <taxon>Fungi</taxon>
        <taxon>Dikarya</taxon>
        <taxon>Ascomycota</taxon>
        <taxon>Pezizomycotina</taxon>
        <taxon>Dothideomycetes</taxon>
        <taxon>Dothideomycetidae</taxon>
        <taxon>Mycosphaerellales</taxon>
        <taxon>Teratosphaeriaceae</taxon>
        <taxon>Elasticomyces</taxon>
    </lineage>
</organism>
<reference evidence="9" key="1">
    <citation type="submission" date="2023-08" db="EMBL/GenBank/DDBJ databases">
        <title>Black Yeasts Isolated from many extreme environments.</title>
        <authorList>
            <person name="Coleine C."/>
            <person name="Stajich J.E."/>
            <person name="Selbmann L."/>
        </authorList>
    </citation>
    <scope>NUCLEOTIDE SEQUENCE</scope>
    <source>
        <strain evidence="9">CCFEE 5810</strain>
    </source>
</reference>
<dbReference type="InterPro" id="IPR017261">
    <property type="entry name" value="DNA_mismatch_repair_MutS/MSH"/>
</dbReference>
<dbReference type="InterPro" id="IPR045076">
    <property type="entry name" value="MutS"/>
</dbReference>
<dbReference type="Gene3D" id="3.30.420.110">
    <property type="entry name" value="MutS, connector domain"/>
    <property type="match status" value="1"/>
</dbReference>
<evidence type="ECO:0000256" key="1">
    <source>
        <dbReference type="ARBA" id="ARBA00006271"/>
    </source>
</evidence>
<dbReference type="Proteomes" id="UP001310594">
    <property type="component" value="Unassembled WGS sequence"/>
</dbReference>
<dbReference type="InterPro" id="IPR007695">
    <property type="entry name" value="DNA_mismatch_repair_MutS-lik_N"/>
</dbReference>
<keyword evidence="2" id="KW-0547">Nucleotide-binding</keyword>
<evidence type="ECO:0000256" key="3">
    <source>
        <dbReference type="ARBA" id="ARBA00022763"/>
    </source>
</evidence>
<dbReference type="InterPro" id="IPR027417">
    <property type="entry name" value="P-loop_NTPase"/>
</dbReference>
<dbReference type="InterPro" id="IPR016151">
    <property type="entry name" value="DNA_mismatch_repair_MutS_N"/>
</dbReference>
<dbReference type="GO" id="GO:0005524">
    <property type="term" value="F:ATP binding"/>
    <property type="evidence" value="ECO:0007669"/>
    <property type="project" value="UniProtKB-KW"/>
</dbReference>
<sequence length="943" mass="104646">MTESDKTPTKAYPPVLQQHLNNVRKFKDCVVLTRVGNFYEMYFDQVEQYAPLVNLKIGRKATTLGDVSMAGFQHSQLDRYLKMFVQDLGKQVAISEQIRLPESGRTGAALYDRKVARVITPGTLIDESFVDPYENNYLLAVHVDGALPVEQGTEGRSAAHERYKRTTKVGLSWVDLSSGDFFTQISDLATLPSLVARIGPREVVLDSSMESVEHSQLQRTLGDGLHSICFHSPPNSAVCVRDWTSMLDRPVAEEDIQSFATVEVRAGSLVLAYIAEKLHDTRIKLLPPVRKSDEEYMSIDKQSLRGLEIRTTLRDSTFKGSLLHAVRHTVTKSGARLLSQRLVAPSMSLSVINSRLDLVQEMLSQDALREDIIALLRRTADTLRLLQRFVIGKGSPDDLLDLARTVDVMTRLTEVLHEHIVANEDRVSRVSVFETAQLVDLACLWEVLGRLDLHGPPGLAKQMLGPADMSRGIQEAIDEESLNRQHVAETEDELAEDEMVDQEGYFAVSEDVLLEKRSSKAKPTSASSDVFANDIWIVRKKASRGLQRAHDDLSEAMQAKEKLEQSLRAQLRTESLTLKWNSQNRHFCHVKSKNAEGTLAKLPQAHAIASSKSTVTFTLPEWTQLGARLDSNKLRIREEEERVLDRLRGRVIENLMKLRRNAAVLDELDVACSSATVAKERNLVRPILNESTSHQIVGGRHPTVDVGLTEQGRPFTANDCAVGDGAKTYLITGPNMGGKSTYLRQNALITILAQTGCFVPADYAEIGLVDKIFSRIGSADNLYQDQSTFMVEMLETAEILKQATPRSFVIMDEVGRGTTPQDGIAVGYAALHNLQYVNRCRTLFATHFHALADMTRDFEELECYCTDVTEDGSGSWAYVHKLRKGVNRTSHALKVARLAGLPESAIEVAGEVLADLQRRSGAGMLSGDASAESMSRRIQAAVG</sequence>
<keyword evidence="4" id="KW-0067">ATP-binding</keyword>
<evidence type="ECO:0000313" key="10">
    <source>
        <dbReference type="Proteomes" id="UP001310594"/>
    </source>
</evidence>
<evidence type="ECO:0000259" key="8">
    <source>
        <dbReference type="PROSITE" id="PS00486"/>
    </source>
</evidence>
<keyword evidence="7" id="KW-0175">Coiled coil</keyword>
<dbReference type="SUPFAM" id="SSF48334">
    <property type="entry name" value="DNA repair protein MutS, domain III"/>
    <property type="match status" value="1"/>
</dbReference>
<dbReference type="FunFam" id="3.40.50.300:FF:001238">
    <property type="entry name" value="DNA mismatch repair protein"/>
    <property type="match status" value="1"/>
</dbReference>
<accession>A0AAN7ZT68</accession>
<dbReference type="InterPro" id="IPR007860">
    <property type="entry name" value="DNA_mmatch_repair_MutS_con_dom"/>
</dbReference>
<dbReference type="Gene3D" id="1.10.1420.10">
    <property type="match status" value="3"/>
</dbReference>
<evidence type="ECO:0000256" key="7">
    <source>
        <dbReference type="SAM" id="Coils"/>
    </source>
</evidence>
<evidence type="ECO:0000256" key="6">
    <source>
        <dbReference type="ARBA" id="ARBA00023204"/>
    </source>
</evidence>
<dbReference type="GO" id="GO:0140664">
    <property type="term" value="F:ATP-dependent DNA damage sensor activity"/>
    <property type="evidence" value="ECO:0007669"/>
    <property type="project" value="InterPro"/>
</dbReference>
<dbReference type="Gene3D" id="3.40.1170.10">
    <property type="entry name" value="DNA repair protein MutS, domain I"/>
    <property type="match status" value="1"/>
</dbReference>
<protein>
    <submittedName>
        <fullName evidence="9">MutS protein 1</fullName>
    </submittedName>
</protein>
<name>A0AAN7ZT68_9PEZI</name>
<dbReference type="SUPFAM" id="SSF52540">
    <property type="entry name" value="P-loop containing nucleoside triphosphate hydrolases"/>
    <property type="match status" value="1"/>
</dbReference>
<dbReference type="PROSITE" id="PS00486">
    <property type="entry name" value="DNA_MISMATCH_REPAIR_2"/>
    <property type="match status" value="1"/>
</dbReference>
<proteinExistence type="inferred from homology"/>
<dbReference type="PANTHER" id="PTHR11361">
    <property type="entry name" value="DNA MISMATCH REPAIR PROTEIN MUTS FAMILY MEMBER"/>
    <property type="match status" value="1"/>
</dbReference>
<dbReference type="GO" id="GO:0005739">
    <property type="term" value="C:mitochondrion"/>
    <property type="evidence" value="ECO:0007669"/>
    <property type="project" value="TreeGrafter"/>
</dbReference>
<evidence type="ECO:0000256" key="5">
    <source>
        <dbReference type="ARBA" id="ARBA00023125"/>
    </source>
</evidence>
<dbReference type="GO" id="GO:0043504">
    <property type="term" value="P:mitochondrial DNA repair"/>
    <property type="evidence" value="ECO:0007669"/>
    <property type="project" value="TreeGrafter"/>
</dbReference>
<dbReference type="GO" id="GO:0030983">
    <property type="term" value="F:mismatched DNA binding"/>
    <property type="evidence" value="ECO:0007669"/>
    <property type="project" value="InterPro"/>
</dbReference>
<dbReference type="InterPro" id="IPR000432">
    <property type="entry name" value="DNA_mismatch_repair_MutS_C"/>
</dbReference>
<dbReference type="InterPro" id="IPR036678">
    <property type="entry name" value="MutS_con_dom_sf"/>
</dbReference>
<evidence type="ECO:0000313" key="9">
    <source>
        <dbReference type="EMBL" id="KAK5696710.1"/>
    </source>
</evidence>
<dbReference type="Gene3D" id="3.40.50.300">
    <property type="entry name" value="P-loop containing nucleotide triphosphate hydrolases"/>
    <property type="match status" value="1"/>
</dbReference>
<dbReference type="AlphaFoldDB" id="A0AAN7ZT68"/>
<dbReference type="InterPro" id="IPR007696">
    <property type="entry name" value="DNA_mismatch_repair_MutS_core"/>
</dbReference>
<keyword evidence="5" id="KW-0238">DNA-binding</keyword>
<comment type="similarity">
    <text evidence="1">Belongs to the DNA mismatch repair MutS family.</text>
</comment>
<dbReference type="PIRSF" id="PIRSF037677">
    <property type="entry name" value="DNA_mis_repair_Msh6"/>
    <property type="match status" value="1"/>
</dbReference>
<feature type="domain" description="DNA mismatch repair proteins mutS family" evidence="8">
    <location>
        <begin position="807"/>
        <end position="823"/>
    </location>
</feature>
<dbReference type="SMART" id="SM00533">
    <property type="entry name" value="MUTSd"/>
    <property type="match status" value="1"/>
</dbReference>
<dbReference type="PANTHER" id="PTHR11361:SF34">
    <property type="entry name" value="DNA MISMATCH REPAIR PROTEIN MSH1, MITOCHONDRIAL"/>
    <property type="match status" value="1"/>
</dbReference>
<gene>
    <name evidence="9" type="primary">msh1</name>
    <name evidence="9" type="ORF">LTR97_008014</name>
</gene>
<evidence type="ECO:0000256" key="2">
    <source>
        <dbReference type="ARBA" id="ARBA00022741"/>
    </source>
</evidence>
<dbReference type="GO" id="GO:0006298">
    <property type="term" value="P:mismatch repair"/>
    <property type="evidence" value="ECO:0007669"/>
    <property type="project" value="InterPro"/>
</dbReference>
<dbReference type="SMART" id="SM00534">
    <property type="entry name" value="MUTSac"/>
    <property type="match status" value="1"/>
</dbReference>
<feature type="coiled-coil region" evidence="7">
    <location>
        <begin position="546"/>
        <end position="573"/>
    </location>
</feature>
<dbReference type="SUPFAM" id="SSF53150">
    <property type="entry name" value="DNA repair protein MutS, domain II"/>
    <property type="match status" value="1"/>
</dbReference>
<keyword evidence="3" id="KW-0227">DNA damage</keyword>
<dbReference type="Pfam" id="PF00488">
    <property type="entry name" value="MutS_V"/>
    <property type="match status" value="1"/>
</dbReference>
<dbReference type="Pfam" id="PF01624">
    <property type="entry name" value="MutS_I"/>
    <property type="match status" value="1"/>
</dbReference>